<gene>
    <name evidence="2" type="ORF">OOW_P131scaffold00381g1</name>
</gene>
<dbReference type="GO" id="GO:0005576">
    <property type="term" value="C:extracellular region"/>
    <property type="evidence" value="ECO:0007669"/>
    <property type="project" value="TreeGrafter"/>
</dbReference>
<dbReference type="CDD" id="cd11577">
    <property type="entry name" value="GH71"/>
    <property type="match status" value="1"/>
</dbReference>
<evidence type="ECO:0000256" key="1">
    <source>
        <dbReference type="SAM" id="SignalP"/>
    </source>
</evidence>
<dbReference type="EMBL" id="JH794543">
    <property type="protein sequence ID" value="ELQ66507.1"/>
    <property type="molecule type" value="Genomic_DNA"/>
</dbReference>
<proteinExistence type="predicted"/>
<protein>
    <recommendedName>
        <fullName evidence="3">Glucan endo-1,3-alpha-glucosidase agn1</fullName>
    </recommendedName>
</protein>
<dbReference type="PANTHER" id="PTHR38787">
    <property type="entry name" value="REGULATORY P DOMAIN-CONTAINING PROTEIN"/>
    <property type="match status" value="1"/>
</dbReference>
<dbReference type="InterPro" id="IPR027589">
    <property type="entry name" value="Choice_anch_B"/>
</dbReference>
<reference evidence="2" key="1">
    <citation type="journal article" date="2012" name="PLoS Genet.">
        <title>Comparative analysis of the genomes of two field isolates of the rice blast fungus Magnaporthe oryzae.</title>
        <authorList>
            <person name="Xue M."/>
            <person name="Yang J."/>
            <person name="Li Z."/>
            <person name="Hu S."/>
            <person name="Yao N."/>
            <person name="Dean R.A."/>
            <person name="Zhao W."/>
            <person name="Shen M."/>
            <person name="Zhang H."/>
            <person name="Li C."/>
            <person name="Liu L."/>
            <person name="Cao L."/>
            <person name="Xu X."/>
            <person name="Xing Y."/>
            <person name="Hsiang T."/>
            <person name="Zhang Z."/>
            <person name="Xu J.R."/>
            <person name="Peng Y.L."/>
        </authorList>
    </citation>
    <scope>NUCLEOTIDE SEQUENCE [LARGE SCALE GENOMIC DNA]</scope>
    <source>
        <strain evidence="2">P131</strain>
    </source>
</reference>
<dbReference type="GO" id="GO:0051118">
    <property type="term" value="F:glucan endo-1,3-alpha-glucosidase activity"/>
    <property type="evidence" value="ECO:0007669"/>
    <property type="project" value="InterPro"/>
</dbReference>
<organism>
    <name type="scientific">Pyricularia oryzae (strain P131)</name>
    <name type="common">Rice blast fungus</name>
    <name type="synonym">Magnaporthe oryzae</name>
    <dbReference type="NCBI Taxonomy" id="1143193"/>
    <lineage>
        <taxon>Eukaryota</taxon>
        <taxon>Fungi</taxon>
        <taxon>Dikarya</taxon>
        <taxon>Ascomycota</taxon>
        <taxon>Pezizomycotina</taxon>
        <taxon>Sordariomycetes</taxon>
        <taxon>Sordariomycetidae</taxon>
        <taxon>Magnaporthales</taxon>
        <taxon>Pyriculariaceae</taxon>
        <taxon>Pyricularia</taxon>
    </lineage>
</organism>
<evidence type="ECO:0008006" key="3">
    <source>
        <dbReference type="Google" id="ProtNLM"/>
    </source>
</evidence>
<name>L7JEA1_PYRO1</name>
<dbReference type="AlphaFoldDB" id="L7JEA1"/>
<keyword evidence="1" id="KW-0732">Signal</keyword>
<accession>L7JEA1</accession>
<dbReference type="PANTHER" id="PTHR38787:SF3">
    <property type="entry name" value="REGULATORY P DOMAIN-CONTAINING PROTEIN"/>
    <property type="match status" value="1"/>
</dbReference>
<feature type="chain" id="PRO_5003978596" description="Glucan endo-1,3-alpha-glucosidase agn1" evidence="1">
    <location>
        <begin position="22"/>
        <end position="916"/>
    </location>
</feature>
<dbReference type="Gene3D" id="3.20.20.80">
    <property type="entry name" value="Glycosidases"/>
    <property type="match status" value="1"/>
</dbReference>
<evidence type="ECO:0000313" key="2">
    <source>
        <dbReference type="EMBL" id="ELQ66507.1"/>
    </source>
</evidence>
<feature type="signal peptide" evidence="1">
    <location>
        <begin position="1"/>
        <end position="21"/>
    </location>
</feature>
<dbReference type="NCBIfam" id="TIGR04312">
    <property type="entry name" value="choice_anch_B"/>
    <property type="match status" value="1"/>
</dbReference>
<dbReference type="InterPro" id="IPR005197">
    <property type="entry name" value="Glyco_hydro_71"/>
</dbReference>
<dbReference type="Pfam" id="PF03659">
    <property type="entry name" value="Glyco_hydro_71"/>
    <property type="match status" value="1"/>
</dbReference>
<sequence>MKFLSQILTVSLLGVFELSRATEREALSAARLTRYESGEVHQRLRSAKEAFWAARHAAGLDDPTRYTSFARAAAPVPCTDGLAAVVPGSANYTFRCSNVDFYDFVSHADLGSAQGRGASSWGWTSDDGREFVAIAQSDGAAFAELTSEGKLRYLGRLPQTPGSEPRIWREMKGYKHYLVIGSEAVNHGVQIFDFKKLLDVEQNNTKLFRQSDLTSHWNELPIGRSHNVVVNEEKEYAVAVGAAPRNDSCASGLIFIDLKDPSQPFSPGCAGGDGYVHDAQCIVYRGPDQKYNGRDICYGYNEDTLTIYDVSDKNATNIISRTSYEGASYTHQGWVTNTTWQEYLVLDDELDEKDSQPGPNSQRKAVTYFWDIKSLERPRQTGVFRSNVTSIDHNQFVVGKYAFQSNYGAGLRVLDISSLPDDPTGEAVKEVAYFDIFPEDDHLEGGGDVAFTGTWSSYPFFKSGFIVINTIERGAFVLPHFLFTLMAIFGCFSAGARAKAVFAHFMVGNVGSYAVSDWQEDIRLAVESGIDGFALNIASQDPSIPPSIHNAFEAAAPTANKFKLFFSFDYEAQGPWSKDAVVHLVNKYKANPAYQKHLNTSKPLVSTFEGAKQSADWKDIKAQTGAFFIPDWSSIGAPAAVATGVVDGLFSWEAWPKSAVAMTTAPDEAYRAALGKDKVYMMPVSPWFYTNLPGWGKNWVWRGDELWHDRWEQVLAVQPDYVQIITWNDYGESHYIGPVNDKCLGLFDAGKAPLNYAKDMPHDGWRAFLPWVIQAYKTGKRPAVTAEAEKLVVWYRKNPSTGGSDSGTTGNHRGHGQVEVKPVEVLQDRVFFSALLSGPADVSVTIGGKDGRASWEDRPQGGAGLYHGSVPFDGREGDVVVSVMREGKAVKQVKGVPITSRCERSLVNWNAWVGSS</sequence>